<dbReference type="Proteomes" id="UP000724584">
    <property type="component" value="Unassembled WGS sequence"/>
</dbReference>
<sequence length="120" mass="12894">MDSSNPHPFSLPSSTSSTTLATTTTTTTTTTQTPTNNPPQPPREPQQYTYISKRTTPNPDAQPKQKSRLGKFLSKFESSAVRQANAVKESKRLEAERTGVHKLAATGTPGNAAQSTAAFM</sequence>
<evidence type="ECO:0000313" key="1">
    <source>
        <dbReference type="EMBL" id="KAH6651233.1"/>
    </source>
</evidence>
<gene>
    <name evidence="1" type="ORF">F5144DRAFT_558848</name>
</gene>
<dbReference type="EMBL" id="JAGIZQ010000001">
    <property type="protein sequence ID" value="KAH6651233.1"/>
    <property type="molecule type" value="Genomic_DNA"/>
</dbReference>
<keyword evidence="2" id="KW-1185">Reference proteome</keyword>
<proteinExistence type="predicted"/>
<reference evidence="1 2" key="1">
    <citation type="journal article" date="2021" name="Nat. Commun.">
        <title>Genetic determinants of endophytism in the Arabidopsis root mycobiome.</title>
        <authorList>
            <person name="Mesny F."/>
            <person name="Miyauchi S."/>
            <person name="Thiergart T."/>
            <person name="Pickel B."/>
            <person name="Atanasova L."/>
            <person name="Karlsson M."/>
            <person name="Huettel B."/>
            <person name="Barry K.W."/>
            <person name="Haridas S."/>
            <person name="Chen C."/>
            <person name="Bauer D."/>
            <person name="Andreopoulos W."/>
            <person name="Pangilinan J."/>
            <person name="LaButti K."/>
            <person name="Riley R."/>
            <person name="Lipzen A."/>
            <person name="Clum A."/>
            <person name="Drula E."/>
            <person name="Henrissat B."/>
            <person name="Kohler A."/>
            <person name="Grigoriev I.V."/>
            <person name="Martin F.M."/>
            <person name="Hacquard S."/>
        </authorList>
    </citation>
    <scope>NUCLEOTIDE SEQUENCE [LARGE SCALE GENOMIC DNA]</scope>
    <source>
        <strain evidence="1 2">MPI-SDFR-AT-0079</strain>
    </source>
</reference>
<name>A0ACB7PT49_9PEZI</name>
<organism evidence="1 2">
    <name type="scientific">Chaetomium tenue</name>
    <dbReference type="NCBI Taxonomy" id="1854479"/>
    <lineage>
        <taxon>Eukaryota</taxon>
        <taxon>Fungi</taxon>
        <taxon>Dikarya</taxon>
        <taxon>Ascomycota</taxon>
        <taxon>Pezizomycotina</taxon>
        <taxon>Sordariomycetes</taxon>
        <taxon>Sordariomycetidae</taxon>
        <taxon>Sordariales</taxon>
        <taxon>Chaetomiaceae</taxon>
        <taxon>Chaetomium</taxon>
    </lineage>
</organism>
<evidence type="ECO:0000313" key="2">
    <source>
        <dbReference type="Proteomes" id="UP000724584"/>
    </source>
</evidence>
<protein>
    <submittedName>
        <fullName evidence="1">Uncharacterized protein</fullName>
    </submittedName>
</protein>
<comment type="caution">
    <text evidence="1">The sequence shown here is derived from an EMBL/GenBank/DDBJ whole genome shotgun (WGS) entry which is preliminary data.</text>
</comment>
<accession>A0ACB7PT49</accession>